<feature type="domain" description="Rubisco accumulation factor 1 C-terminal" evidence="2">
    <location>
        <begin position="284"/>
        <end position="432"/>
    </location>
</feature>
<organism evidence="5 6">
    <name type="scientific">Ceratodon purpureus</name>
    <name type="common">Fire moss</name>
    <name type="synonym">Dicranum purpureum</name>
    <dbReference type="NCBI Taxonomy" id="3225"/>
    <lineage>
        <taxon>Eukaryota</taxon>
        <taxon>Viridiplantae</taxon>
        <taxon>Streptophyta</taxon>
        <taxon>Embryophyta</taxon>
        <taxon>Bryophyta</taxon>
        <taxon>Bryophytina</taxon>
        <taxon>Bryopsida</taxon>
        <taxon>Dicranidae</taxon>
        <taxon>Pseudoditrichales</taxon>
        <taxon>Ditrichaceae</taxon>
        <taxon>Ceratodon</taxon>
    </lineage>
</organism>
<dbReference type="InterPro" id="IPR037494">
    <property type="entry name" value="RAF1"/>
</dbReference>
<gene>
    <name evidence="5" type="ORF">KC19_8G087600</name>
</gene>
<keyword evidence="6" id="KW-1185">Reference proteome</keyword>
<dbReference type="GO" id="GO:0009507">
    <property type="term" value="C:chloroplast"/>
    <property type="evidence" value="ECO:0007669"/>
    <property type="project" value="TreeGrafter"/>
</dbReference>
<reference evidence="5" key="1">
    <citation type="submission" date="2020-06" db="EMBL/GenBank/DDBJ databases">
        <title>WGS assembly of Ceratodon purpureus strain R40.</title>
        <authorList>
            <person name="Carey S.B."/>
            <person name="Jenkins J."/>
            <person name="Shu S."/>
            <person name="Lovell J.T."/>
            <person name="Sreedasyam A."/>
            <person name="Maumus F."/>
            <person name="Tiley G.P."/>
            <person name="Fernandez-Pozo N."/>
            <person name="Barry K."/>
            <person name="Chen C."/>
            <person name="Wang M."/>
            <person name="Lipzen A."/>
            <person name="Daum C."/>
            <person name="Saski C.A."/>
            <person name="Payton A.C."/>
            <person name="Mcbreen J.C."/>
            <person name="Conrad R.E."/>
            <person name="Kollar L.M."/>
            <person name="Olsson S."/>
            <person name="Huttunen S."/>
            <person name="Landis J.B."/>
            <person name="Wickett N.J."/>
            <person name="Johnson M.G."/>
            <person name="Rensing S.A."/>
            <person name="Grimwood J."/>
            <person name="Schmutz J."/>
            <person name="Mcdaniel S.F."/>
        </authorList>
    </citation>
    <scope>NUCLEOTIDE SEQUENCE</scope>
    <source>
        <strain evidence="5">R40</strain>
    </source>
</reference>
<evidence type="ECO:0000313" key="6">
    <source>
        <dbReference type="Proteomes" id="UP000822688"/>
    </source>
</evidence>
<keyword evidence="1" id="KW-0143">Chaperone</keyword>
<dbReference type="Pfam" id="PF18579">
    <property type="entry name" value="Raf1_HTH"/>
    <property type="match status" value="1"/>
</dbReference>
<dbReference type="AlphaFoldDB" id="A0A8T0H4W7"/>
<dbReference type="InterPro" id="IPR041358">
    <property type="entry name" value="Raf1_N"/>
</dbReference>
<feature type="domain" description="Rubisco accumulation factor 1 helix turn helix" evidence="4">
    <location>
        <begin position="87"/>
        <end position="145"/>
    </location>
</feature>
<dbReference type="Proteomes" id="UP000822688">
    <property type="component" value="Chromosome 8"/>
</dbReference>
<feature type="domain" description="Rubisco accumulation factor 1 alpha-helical" evidence="3">
    <location>
        <begin position="157"/>
        <end position="264"/>
    </location>
</feature>
<evidence type="ECO:0000259" key="3">
    <source>
        <dbReference type="Pfam" id="PF18578"/>
    </source>
</evidence>
<dbReference type="PANTHER" id="PTHR35299">
    <property type="entry name" value="RUBISCO ACCUMULATION FACTOR 1"/>
    <property type="match status" value="1"/>
</dbReference>
<sequence length="443" mass="48146">MNMNTMKAPGAGLGACRLGTSLGVSGRRELALSGRGVSGKEARGLVCRAIGGGKNGPKVQITYEKNLYQPFRPPVSIETPAGATTAADQLEVLRERRGLWHEYAVLIPILSRTGYTPSMIDEETGMTGVEQNIIVVGSQVRNSLKASGFDEEMLQYFDLGGGELLYELRILSAMQRKASAEFIIERKMSPKEASELARSVKDFAMRKNSEGFKEFSSAPGDCLAFAFYRQSRECQEEEEVEAALQKALDVCVTDKARAKIQETLEKFASPDVSVESEPEETVFLQVIRLLEGEVVGTKLPTMLPVADATLESVEAVPSRASQGEGLFNVFSPAGWPSWVAIPGWDTVVHAGAPVAVVFPDAAKLPLQSNKNGKEKLREPTLVIVDKSVTLADDDQSLYVAVQSDSQELSILSASKVLDNRILGRVVLALRPPFPPSEDPVDWE</sequence>
<comment type="caution">
    <text evidence="5">The sequence shown here is derived from an EMBL/GenBank/DDBJ whole genome shotgun (WGS) entry which is preliminary data.</text>
</comment>
<evidence type="ECO:0000256" key="1">
    <source>
        <dbReference type="ARBA" id="ARBA00023186"/>
    </source>
</evidence>
<dbReference type="GO" id="GO:0110102">
    <property type="term" value="P:ribulose bisphosphate carboxylase complex assembly"/>
    <property type="evidence" value="ECO:0007669"/>
    <property type="project" value="UniProtKB-ARBA"/>
</dbReference>
<proteinExistence type="predicted"/>
<accession>A0A8T0H4W7</accession>
<dbReference type="Pfam" id="PF18578">
    <property type="entry name" value="Raf1_N"/>
    <property type="match status" value="1"/>
</dbReference>
<dbReference type="InterPro" id="IPR040781">
    <property type="entry name" value="Raf1_HTH"/>
</dbReference>
<evidence type="ECO:0000259" key="2">
    <source>
        <dbReference type="Pfam" id="PF18087"/>
    </source>
</evidence>
<dbReference type="OrthoDB" id="2017169at2759"/>
<dbReference type="Pfam" id="PF18087">
    <property type="entry name" value="RuBisCo_chap_C"/>
    <property type="match status" value="1"/>
</dbReference>
<evidence type="ECO:0000259" key="4">
    <source>
        <dbReference type="Pfam" id="PF18579"/>
    </source>
</evidence>
<name>A0A8T0H4W7_CERPU</name>
<evidence type="ECO:0000313" key="5">
    <source>
        <dbReference type="EMBL" id="KAG0564152.1"/>
    </source>
</evidence>
<dbReference type="InterPro" id="IPR040858">
    <property type="entry name" value="Raf1_C"/>
</dbReference>
<dbReference type="PANTHER" id="PTHR35299:SF3">
    <property type="entry name" value="RUBISCO ACCUMULATION FACTOR 1.2, CHLOROPLASTIC"/>
    <property type="match status" value="1"/>
</dbReference>
<dbReference type="EMBL" id="CM026429">
    <property type="protein sequence ID" value="KAG0564152.1"/>
    <property type="molecule type" value="Genomic_DNA"/>
</dbReference>
<protein>
    <submittedName>
        <fullName evidence="5">Uncharacterized protein</fullName>
    </submittedName>
</protein>